<protein>
    <submittedName>
        <fullName evidence="2">Putative glycosyl transferase</fullName>
    </submittedName>
</protein>
<dbReference type="InterPro" id="IPR028098">
    <property type="entry name" value="Glyco_trans_4-like_N"/>
</dbReference>
<name>A0A1W6K814_9GAMM</name>
<dbReference type="Gene3D" id="3.40.50.2000">
    <property type="entry name" value="Glycogen Phosphorylase B"/>
    <property type="match status" value="2"/>
</dbReference>
<dbReference type="Pfam" id="PF13579">
    <property type="entry name" value="Glyco_trans_4_4"/>
    <property type="match status" value="1"/>
</dbReference>
<proteinExistence type="predicted"/>
<sequence length="418" mass="46584">MGNFVWIVDDQFMSKTVWIINQYASTPATALGGRHYYMAREMAKKGYAVYIIGSASHHLLREKPAFNSAFKLEEVEGFRFVWVKMPSYGNAHSKKRVLNWVLFPWRIRKLLQVIPDRPDTILCSSPSPLAFLGAQWLARKLNARLVFEVRDIWPLTLTELGGHSPNNPLIRLMQWVEDKAYRDSSAVVSNLKNSVEHMASRGMAPEKFTWVPNGFSMDEVNLNSPLNAKAESQLPEGKFLVGYTGTLGVANALDTLICAAEQLKGHSGIAFVLVGDGKEKPALKKLVASKALANVYFVDPIPKVEIQAMLARFDGCYIGWLDDPIYRFGIGANKIPEYLFSGKPVIHSYSGACDPVEEVGGGFRVGAEDEKQLADAVLKLYRMSPEERAAMGANGRRAALEQYEYGQLADKLSKVLFE</sequence>
<dbReference type="Pfam" id="PF13692">
    <property type="entry name" value="Glyco_trans_1_4"/>
    <property type="match status" value="1"/>
</dbReference>
<accession>A0A1W6K814</accession>
<dbReference type="SUPFAM" id="SSF53756">
    <property type="entry name" value="UDP-Glycosyltransferase/glycogen phosphorylase"/>
    <property type="match status" value="1"/>
</dbReference>
<evidence type="ECO:0000259" key="1">
    <source>
        <dbReference type="Pfam" id="PF13579"/>
    </source>
</evidence>
<evidence type="ECO:0000313" key="2">
    <source>
        <dbReference type="EMBL" id="ARM83543.1"/>
    </source>
</evidence>
<evidence type="ECO:0000313" key="3">
    <source>
        <dbReference type="Proteomes" id="UP000193100"/>
    </source>
</evidence>
<gene>
    <name evidence="2" type="ORF">MARSALSMR5_01451</name>
</gene>
<reference evidence="2 3" key="1">
    <citation type="submission" date="2017-04" db="EMBL/GenBank/DDBJ databases">
        <title>Genome Sequence of Marinobacter salarius strain SMR5 Isolated from a culture of the Diatom Skeletonema marinoi.</title>
        <authorList>
            <person name="Topel M."/>
            <person name="Pinder M.I.M."/>
            <person name="Johansson O.N."/>
            <person name="Kourtchenko O."/>
            <person name="Godhe A."/>
            <person name="Clarke A.K."/>
        </authorList>
    </citation>
    <scope>NUCLEOTIDE SEQUENCE [LARGE SCALE GENOMIC DNA]</scope>
    <source>
        <strain evidence="2 3">SMR5</strain>
    </source>
</reference>
<organism evidence="2 3">
    <name type="scientific">Marinobacter salarius</name>
    <dbReference type="NCBI Taxonomy" id="1420917"/>
    <lineage>
        <taxon>Bacteria</taxon>
        <taxon>Pseudomonadati</taxon>
        <taxon>Pseudomonadota</taxon>
        <taxon>Gammaproteobacteria</taxon>
        <taxon>Pseudomonadales</taxon>
        <taxon>Marinobacteraceae</taxon>
        <taxon>Marinobacter</taxon>
    </lineage>
</organism>
<dbReference type="PANTHER" id="PTHR45947:SF3">
    <property type="entry name" value="SULFOQUINOVOSYL TRANSFERASE SQD2"/>
    <property type="match status" value="1"/>
</dbReference>
<dbReference type="Proteomes" id="UP000193100">
    <property type="component" value="Chromosome"/>
</dbReference>
<dbReference type="InterPro" id="IPR050194">
    <property type="entry name" value="Glycosyltransferase_grp1"/>
</dbReference>
<dbReference type="EMBL" id="CP020931">
    <property type="protein sequence ID" value="ARM83543.1"/>
    <property type="molecule type" value="Genomic_DNA"/>
</dbReference>
<dbReference type="AlphaFoldDB" id="A0A1W6K814"/>
<dbReference type="PANTHER" id="PTHR45947">
    <property type="entry name" value="SULFOQUINOVOSYL TRANSFERASE SQD2"/>
    <property type="match status" value="1"/>
</dbReference>
<dbReference type="GO" id="GO:0016758">
    <property type="term" value="F:hexosyltransferase activity"/>
    <property type="evidence" value="ECO:0007669"/>
    <property type="project" value="TreeGrafter"/>
</dbReference>
<feature type="domain" description="Glycosyltransferase subfamily 4-like N-terminal" evidence="1">
    <location>
        <begin position="37"/>
        <end position="214"/>
    </location>
</feature>
<keyword evidence="2" id="KW-0808">Transferase</keyword>
<dbReference type="CDD" id="cd03794">
    <property type="entry name" value="GT4_WbuB-like"/>
    <property type="match status" value="1"/>
</dbReference>